<keyword evidence="4" id="KW-1185">Reference proteome</keyword>
<dbReference type="SUPFAM" id="SSF53335">
    <property type="entry name" value="S-adenosyl-L-methionine-dependent methyltransferases"/>
    <property type="match status" value="1"/>
</dbReference>
<gene>
    <name evidence="2" type="primary">pcm</name>
    <name evidence="3" type="ORF">SAMN04487960_102120</name>
</gene>
<dbReference type="InterPro" id="IPR029063">
    <property type="entry name" value="SAM-dependent_MTases_sf"/>
</dbReference>
<dbReference type="NCBIfam" id="NF001453">
    <property type="entry name" value="PRK00312.1"/>
    <property type="match status" value="1"/>
</dbReference>
<protein>
    <recommendedName>
        <fullName evidence="2">Protein-L-isoaspartate O-methyltransferase</fullName>
        <ecNumber evidence="2">2.1.1.77</ecNumber>
    </recommendedName>
    <alternativeName>
        <fullName evidence="2">L-isoaspartyl protein carboxyl methyltransferase</fullName>
    </alternativeName>
    <alternativeName>
        <fullName evidence="2">Protein L-isoaspartyl methyltransferase</fullName>
    </alternativeName>
    <alternativeName>
        <fullName evidence="2">Protein-beta-aspartate methyltransferase</fullName>
        <shortName evidence="2">PIMT</shortName>
    </alternativeName>
</protein>
<dbReference type="GO" id="GO:0004719">
    <property type="term" value="F:protein-L-isoaspartate (D-aspartate) O-methyltransferase activity"/>
    <property type="evidence" value="ECO:0007669"/>
    <property type="project" value="UniProtKB-UniRule"/>
</dbReference>
<name>A0A1H2SFW7_9GAMM</name>
<comment type="function">
    <text evidence="2">Catalyzes the methyl esterification of L-isoaspartyl residues in peptides and proteins that result from spontaneous decomposition of normal L-aspartyl and L-asparaginyl residues. It plays a role in the repair and/or degradation of damaged proteins.</text>
</comment>
<keyword evidence="2" id="KW-0949">S-adenosyl-L-methionine</keyword>
<evidence type="ECO:0000313" key="3">
    <source>
        <dbReference type="EMBL" id="SDW30492.1"/>
    </source>
</evidence>
<dbReference type="CDD" id="cd02440">
    <property type="entry name" value="AdoMet_MTases"/>
    <property type="match status" value="1"/>
</dbReference>
<dbReference type="InterPro" id="IPR007815">
    <property type="entry name" value="Emycin_Estase"/>
</dbReference>
<dbReference type="PANTHER" id="PTHR31299:SF0">
    <property type="entry name" value="ESTERASE, PUTATIVE (AFU_ORTHOLOGUE AFUA_1G05850)-RELATED"/>
    <property type="match status" value="1"/>
</dbReference>
<comment type="catalytic activity">
    <reaction evidence="2">
        <text>[protein]-L-isoaspartate + S-adenosyl-L-methionine = [protein]-L-isoaspartate alpha-methyl ester + S-adenosyl-L-homocysteine</text>
        <dbReference type="Rhea" id="RHEA:12705"/>
        <dbReference type="Rhea" id="RHEA-COMP:12143"/>
        <dbReference type="Rhea" id="RHEA-COMP:12144"/>
        <dbReference type="ChEBI" id="CHEBI:57856"/>
        <dbReference type="ChEBI" id="CHEBI:59789"/>
        <dbReference type="ChEBI" id="CHEBI:90596"/>
        <dbReference type="ChEBI" id="CHEBI:90598"/>
        <dbReference type="EC" id="2.1.1.77"/>
    </reaction>
</comment>
<dbReference type="GO" id="GO:0032259">
    <property type="term" value="P:methylation"/>
    <property type="evidence" value="ECO:0007669"/>
    <property type="project" value="UniProtKB-KW"/>
</dbReference>
<dbReference type="Gene3D" id="3.30.1870.10">
    <property type="entry name" value="EreA-like, domain 2"/>
    <property type="match status" value="1"/>
</dbReference>
<dbReference type="Proteomes" id="UP000199675">
    <property type="component" value="Unassembled WGS sequence"/>
</dbReference>
<dbReference type="AlphaFoldDB" id="A0A1H2SFW7"/>
<dbReference type="OrthoDB" id="9810066at2"/>
<dbReference type="HAMAP" id="MF_00090">
    <property type="entry name" value="PIMT"/>
    <property type="match status" value="1"/>
</dbReference>
<dbReference type="STRING" id="488533.SAMN04487960_102120"/>
<dbReference type="Gene3D" id="3.40.1660.10">
    <property type="entry name" value="EreA-like (biosynthetic domain)"/>
    <property type="match status" value="1"/>
</dbReference>
<organism evidence="3 4">
    <name type="scientific">Marinobacter mobilis</name>
    <dbReference type="NCBI Taxonomy" id="488533"/>
    <lineage>
        <taxon>Bacteria</taxon>
        <taxon>Pseudomonadati</taxon>
        <taxon>Pseudomonadota</taxon>
        <taxon>Gammaproteobacteria</taxon>
        <taxon>Pseudomonadales</taxon>
        <taxon>Marinobacteraceae</taxon>
        <taxon>Marinobacter</taxon>
    </lineage>
</organism>
<dbReference type="EC" id="2.1.1.77" evidence="2"/>
<dbReference type="GO" id="GO:0005737">
    <property type="term" value="C:cytoplasm"/>
    <property type="evidence" value="ECO:0007669"/>
    <property type="project" value="UniProtKB-SubCell"/>
</dbReference>
<dbReference type="NCBIfam" id="TIGR00080">
    <property type="entry name" value="pimt"/>
    <property type="match status" value="1"/>
</dbReference>
<dbReference type="SUPFAM" id="SSF159501">
    <property type="entry name" value="EreA/ChaN-like"/>
    <property type="match status" value="1"/>
</dbReference>
<evidence type="ECO:0000256" key="1">
    <source>
        <dbReference type="ARBA" id="ARBA00005369"/>
    </source>
</evidence>
<dbReference type="RefSeq" id="WP_091811489.1">
    <property type="nucleotide sequence ID" value="NZ_FNNE01000002.1"/>
</dbReference>
<dbReference type="GO" id="GO:0030091">
    <property type="term" value="P:protein repair"/>
    <property type="evidence" value="ECO:0007669"/>
    <property type="project" value="UniProtKB-UniRule"/>
</dbReference>
<dbReference type="CDD" id="cd14728">
    <property type="entry name" value="Ere-like"/>
    <property type="match status" value="1"/>
</dbReference>
<comment type="subcellular location">
    <subcellularLocation>
        <location evidence="2">Cytoplasm</location>
    </subcellularLocation>
</comment>
<keyword evidence="2 3" id="KW-0489">Methyltransferase</keyword>
<dbReference type="InterPro" id="IPR000682">
    <property type="entry name" value="PCMT"/>
</dbReference>
<dbReference type="EMBL" id="FNNE01000002">
    <property type="protein sequence ID" value="SDW30492.1"/>
    <property type="molecule type" value="Genomic_DNA"/>
</dbReference>
<evidence type="ECO:0000313" key="4">
    <source>
        <dbReference type="Proteomes" id="UP000199675"/>
    </source>
</evidence>
<sequence length="672" mass="74762">MGQTASANPADMAARREAMVANQVAGRGIRTPAILDAMTSVRREAFMPLDLREFAYDDTALLVGPGQLMPQPYLVALMIDALGLAGGETVLDVGAGSGYLAAVLARMAARVVSIERQPALCARARSVLAEEGVDNVDVVLGDAATGCPSQAPFDAILVTSGSPKPPQALLHQLKVGGRLVIPLGSNARIQELVCITREGEQDFRYSDLADVNFMPLRAAFGWSSEDLSVCTPFGEWVQRDRETSLSQRIADAALSFDSVDQMPLEGLLERIGDSRIVLLGEASHGSSEFYLARAQITRALIEQKGFSFVAIEGDWPDAAQVDHYVRHAEYPASEWTAFARFPTWMWRNEEFRGFVDWLRSHNGGLPAEQRVAFHGLDLYSLYSSIQSILEYLDEVDPETAAVARERYGCLTPYQSDPAAYSRAALNPHYHSCEESVLAMLSEIQQRHRHYAEHDGDRFLNTVQNARLVANAEEYYRTLFYGSRSAWNMRDTHMFETLENLLQHHREGSRVVVWAHNSHVGDSDATEMALRGEFNIGRLCRARYGREVYSIGFGTYSGTVAAASDWNRPMEIKQVHPALEGSIEALCHQCGVARFLLPLRQGDPMLLNGLATRHLERAIGVIYRPETERQSHYFETRLPDQFDEYVWFDETRAVTPLVTESLSGCPDTYPFGV</sequence>
<dbReference type="Pfam" id="PF01135">
    <property type="entry name" value="PCMT"/>
    <property type="match status" value="1"/>
</dbReference>
<dbReference type="InterPro" id="IPR052036">
    <property type="entry name" value="Hydrolase/PRTase-associated"/>
</dbReference>
<keyword evidence="2" id="KW-0963">Cytoplasm</keyword>
<accession>A0A1H2SFW7</accession>
<dbReference type="PANTHER" id="PTHR31299">
    <property type="entry name" value="ESTERASE, PUTATIVE (AFU_ORTHOLOGUE AFUA_1G05850)-RELATED"/>
    <property type="match status" value="1"/>
</dbReference>
<dbReference type="GO" id="GO:0046677">
    <property type="term" value="P:response to antibiotic"/>
    <property type="evidence" value="ECO:0007669"/>
    <property type="project" value="InterPro"/>
</dbReference>
<dbReference type="Gene3D" id="1.20.1440.30">
    <property type="entry name" value="Biosynthetic Protein domain"/>
    <property type="match status" value="1"/>
</dbReference>
<dbReference type="Pfam" id="PF05139">
    <property type="entry name" value="Erythro_esteras"/>
    <property type="match status" value="1"/>
</dbReference>
<comment type="similarity">
    <text evidence="1 2">Belongs to the methyltransferase superfamily. L-isoaspartyl/D-aspartyl protein methyltransferase family.</text>
</comment>
<reference evidence="3 4" key="1">
    <citation type="submission" date="2016-10" db="EMBL/GenBank/DDBJ databases">
        <authorList>
            <person name="de Groot N.N."/>
        </authorList>
    </citation>
    <scope>NUCLEOTIDE SEQUENCE [LARGE SCALE GENOMIC DNA]</scope>
    <source>
        <strain evidence="3 4">CGMCC 1.7059</strain>
    </source>
</reference>
<keyword evidence="2 3" id="KW-0808">Transferase</keyword>
<comment type="caution">
    <text evidence="2">Lacks conserved residue(s) required for the propagation of feature annotation.</text>
</comment>
<dbReference type="Gene3D" id="3.40.50.150">
    <property type="entry name" value="Vaccinia Virus protein VP39"/>
    <property type="match status" value="1"/>
</dbReference>
<evidence type="ECO:0000256" key="2">
    <source>
        <dbReference type="HAMAP-Rule" id="MF_00090"/>
    </source>
</evidence>
<proteinExistence type="inferred from homology"/>